<name>A0A4Y8UJX4_9GAMM</name>
<feature type="domain" description="FimV N-terminal" evidence="3">
    <location>
        <begin position="21"/>
        <end position="117"/>
    </location>
</feature>
<keyword evidence="2" id="KW-1133">Transmembrane helix</keyword>
<keyword evidence="2" id="KW-0812">Transmembrane</keyword>
<evidence type="ECO:0000256" key="1">
    <source>
        <dbReference type="SAM" id="MobiDB-lite"/>
    </source>
</evidence>
<dbReference type="EMBL" id="SPIA01000001">
    <property type="protein sequence ID" value="TFH69105.1"/>
    <property type="molecule type" value="Genomic_DNA"/>
</dbReference>
<dbReference type="Pfam" id="PF25800">
    <property type="entry name" value="FimV_N"/>
    <property type="match status" value="1"/>
</dbReference>
<feature type="compositionally biased region" description="Low complexity" evidence="1">
    <location>
        <begin position="228"/>
        <end position="240"/>
    </location>
</feature>
<accession>A0A4Y8UJX4</accession>
<evidence type="ECO:0000313" key="5">
    <source>
        <dbReference type="Proteomes" id="UP000298133"/>
    </source>
</evidence>
<dbReference type="AlphaFoldDB" id="A0A4Y8UJX4"/>
<comment type="caution">
    <text evidence="4">The sequence shown here is derived from an EMBL/GenBank/DDBJ whole genome shotgun (WGS) entry which is preliminary data.</text>
</comment>
<proteinExistence type="predicted"/>
<evidence type="ECO:0000256" key="2">
    <source>
        <dbReference type="SAM" id="Phobius"/>
    </source>
</evidence>
<feature type="region of interest" description="Disordered" evidence="1">
    <location>
        <begin position="228"/>
        <end position="247"/>
    </location>
</feature>
<organism evidence="4 5">
    <name type="scientific">Gammaproteobacteria bacterium LSUCC0057</name>
    <dbReference type="NCBI Taxonomy" id="2559237"/>
    <lineage>
        <taxon>Bacteria</taxon>
        <taxon>Pseudomonadati</taxon>
        <taxon>Pseudomonadota</taxon>
        <taxon>Gammaproteobacteria</taxon>
        <taxon>Cellvibrionales</taxon>
        <taxon>Porticoccaceae</taxon>
        <taxon>SAR92 clade</taxon>
    </lineage>
</organism>
<protein>
    <recommendedName>
        <fullName evidence="3">FimV N-terminal domain-containing protein</fullName>
    </recommendedName>
</protein>
<keyword evidence="5" id="KW-1185">Reference proteome</keyword>
<dbReference type="InterPro" id="IPR057840">
    <property type="entry name" value="FimV_N"/>
</dbReference>
<evidence type="ECO:0000259" key="3">
    <source>
        <dbReference type="Pfam" id="PF25800"/>
    </source>
</evidence>
<dbReference type="Proteomes" id="UP000298133">
    <property type="component" value="Unassembled WGS sequence"/>
</dbReference>
<keyword evidence="2" id="KW-0472">Membrane</keyword>
<feature type="transmembrane region" description="Helical" evidence="2">
    <location>
        <begin position="200"/>
        <end position="218"/>
    </location>
</feature>
<evidence type="ECO:0000313" key="4">
    <source>
        <dbReference type="EMBL" id="TFH69105.1"/>
    </source>
</evidence>
<reference evidence="4 5" key="1">
    <citation type="submission" date="2019-03" db="EMBL/GenBank/DDBJ databases">
        <title>Draft genome of Gammaproteobacteria bacterium LSUCC0057, a member of the SAR92 clade.</title>
        <authorList>
            <person name="Lanclos V.C."/>
            <person name="Doiron C."/>
            <person name="Henson M.W."/>
            <person name="Thrash J.C."/>
        </authorList>
    </citation>
    <scope>NUCLEOTIDE SEQUENCE [LARGE SCALE GENOMIC DNA]</scope>
    <source>
        <strain evidence="4 5">LSUCC0057</strain>
    </source>
</reference>
<sequence length="351" mass="35923">MLFRPLALWSLLLLPLPSWGLGLGELALASVLGEPLQASVELRGASHWRERQISAVAVAQLPDLPAQRLTVTVAQSMAATTLLVSSATAIQVPLFAIELTVQAPAAQLQRRYTVALPLPQLSGRQTPPLQPLSVDQAAAPAADPFAAVPFAAASSTPEQSLAVEAVAPAAAAAVSPSELPVAAPAEHQPRPAVPLVQRSWLLLIALPLLLVLLVLIAVRYRRRAQAAPAGRAASAGAPSAGKIPYPQATPALQPRAATIAETATAAVTAEPAAAPRTLEFVPDAAVAPALSGSREPVAVAQPAAGAGAKPAPPTPQPSLAEQLADCYTALAEPQLAARVRAAAKLANEEQL</sequence>
<gene>
    <name evidence="4" type="ORF">E3W66_04015</name>
</gene>